<keyword evidence="1" id="KW-0808">Transferase</keyword>
<reference evidence="6 7" key="1">
    <citation type="submission" date="2017-03" db="EMBL/GenBank/DDBJ databases">
        <title>Whole genome sequences of fourteen strains of Bradyrhizobium canariense and one strain of Bradyrhizobium japonicum isolated from Lupinus (Papilionoideae: Genisteae) species in Algeria.</title>
        <authorList>
            <person name="Crovadore J."/>
            <person name="Chekireb D."/>
            <person name="Brachmann A."/>
            <person name="Chablais R."/>
            <person name="Cochard B."/>
            <person name="Lefort F."/>
        </authorList>
    </citation>
    <scope>NUCLEOTIDE SEQUENCE [LARGE SCALE GENOMIC DNA]</scope>
    <source>
        <strain evidence="6 7">UBMA197</strain>
    </source>
</reference>
<feature type="domain" description="cGAS/DncV-like nucleotidyltransferase C-terminal helical" evidence="5">
    <location>
        <begin position="181"/>
        <end position="294"/>
    </location>
</feature>
<keyword evidence="3" id="KW-0547">Nucleotide-binding</keyword>
<dbReference type="InterPro" id="IPR058909">
    <property type="entry name" value="CD_NTase_C"/>
</dbReference>
<dbReference type="SUPFAM" id="SSF81301">
    <property type="entry name" value="Nucleotidyltransferase"/>
    <property type="match status" value="1"/>
</dbReference>
<dbReference type="GO" id="GO:0051607">
    <property type="term" value="P:defense response to virus"/>
    <property type="evidence" value="ECO:0007669"/>
    <property type="project" value="UniProtKB-KW"/>
</dbReference>
<evidence type="ECO:0000259" key="5">
    <source>
        <dbReference type="Pfam" id="PF26305"/>
    </source>
</evidence>
<dbReference type="Proteomes" id="UP000193335">
    <property type="component" value="Unassembled WGS sequence"/>
</dbReference>
<dbReference type="AlphaFoldDB" id="A0A1Y2JHI4"/>
<dbReference type="RefSeq" id="WP_085403756.1">
    <property type="nucleotide sequence ID" value="NZ_NAFL01000276.1"/>
</dbReference>
<evidence type="ECO:0000256" key="2">
    <source>
        <dbReference type="ARBA" id="ARBA00022695"/>
    </source>
</evidence>
<protein>
    <recommendedName>
        <fullName evidence="5">cGAS/DncV-like nucleotidyltransferase C-terminal helical domain-containing protein</fullName>
    </recommendedName>
</protein>
<evidence type="ECO:0000313" key="6">
    <source>
        <dbReference type="EMBL" id="OSJ26564.1"/>
    </source>
</evidence>
<sequence length="296" mass="34500">MTISEDQLKTWAKQGPTAQFTATYDTLKNCLNDSNSPYYPKDFSVFLQGSYKNDSNVYGDSDVDVVIQLNQTYYSDLSNLSEEDKKLYNAARSGAGYTLDQFKKDVTGWLVKKYGTDVQPGTKAIYIKGNGSRRNADVLVCCKHRRYIRFKSWADQHYYEGISFFNSGGMRIDNFPTQHSDNCTKKHQDSKNWYKHTVRIYKNLRNTMIEKKLVEDSLAPSYFLEGLLWNVPLDHFGGKEQQNFRDTLEWLWMADRSKFTCANDLYYLCHPTSLVTWRAEQCEKFLSKAIDYWNEA</sequence>
<dbReference type="InterPro" id="IPR006116">
    <property type="entry name" value="NT_2-5OAS_ClassI-CCAase"/>
</dbReference>
<gene>
    <name evidence="6" type="ORF">BSZ19_35440</name>
</gene>
<evidence type="ECO:0000256" key="1">
    <source>
        <dbReference type="ARBA" id="ARBA00022679"/>
    </source>
</evidence>
<dbReference type="Gene3D" id="3.30.460.10">
    <property type="entry name" value="Beta Polymerase, domain 2"/>
    <property type="match status" value="1"/>
</dbReference>
<keyword evidence="4" id="KW-0051">Antiviral defense</keyword>
<dbReference type="GO" id="GO:0016779">
    <property type="term" value="F:nucleotidyltransferase activity"/>
    <property type="evidence" value="ECO:0007669"/>
    <property type="project" value="InterPro"/>
</dbReference>
<dbReference type="EMBL" id="NAFL01000276">
    <property type="protein sequence ID" value="OSJ26564.1"/>
    <property type="molecule type" value="Genomic_DNA"/>
</dbReference>
<accession>A0A1Y2JHI4</accession>
<evidence type="ECO:0000256" key="3">
    <source>
        <dbReference type="ARBA" id="ARBA00022741"/>
    </source>
</evidence>
<keyword evidence="2" id="KW-0548">Nucleotidyltransferase</keyword>
<dbReference type="Pfam" id="PF26305">
    <property type="entry name" value="CD_NTase_C"/>
    <property type="match status" value="1"/>
</dbReference>
<organism evidence="6 7">
    <name type="scientific">Bradyrhizobium japonicum</name>
    <dbReference type="NCBI Taxonomy" id="375"/>
    <lineage>
        <taxon>Bacteria</taxon>
        <taxon>Pseudomonadati</taxon>
        <taxon>Pseudomonadota</taxon>
        <taxon>Alphaproteobacteria</taxon>
        <taxon>Hyphomicrobiales</taxon>
        <taxon>Nitrobacteraceae</taxon>
        <taxon>Bradyrhizobium</taxon>
    </lineage>
</organism>
<evidence type="ECO:0000256" key="4">
    <source>
        <dbReference type="ARBA" id="ARBA00023118"/>
    </source>
</evidence>
<name>A0A1Y2JHI4_BRAJP</name>
<evidence type="ECO:0000313" key="7">
    <source>
        <dbReference type="Proteomes" id="UP000193335"/>
    </source>
</evidence>
<dbReference type="InterPro" id="IPR043519">
    <property type="entry name" value="NT_sf"/>
</dbReference>
<proteinExistence type="predicted"/>
<dbReference type="CDD" id="cd05400">
    <property type="entry name" value="NT_2-5OAS_ClassI-CCAase"/>
    <property type="match status" value="1"/>
</dbReference>
<comment type="caution">
    <text evidence="6">The sequence shown here is derived from an EMBL/GenBank/DDBJ whole genome shotgun (WGS) entry which is preliminary data.</text>
</comment>